<dbReference type="EMBL" id="QXFZ01002504">
    <property type="protein sequence ID" value="KAE9076449.1"/>
    <property type="molecule type" value="Genomic_DNA"/>
</dbReference>
<reference evidence="1 2" key="1">
    <citation type="submission" date="2018-08" db="EMBL/GenBank/DDBJ databases">
        <title>Genomic investigation of the strawberry pathogen Phytophthora fragariae indicates pathogenicity is determined by transcriptional variation in three key races.</title>
        <authorList>
            <person name="Adams T.M."/>
            <person name="Armitage A.D."/>
            <person name="Sobczyk M.K."/>
            <person name="Bates H.J."/>
            <person name="Dunwell J.M."/>
            <person name="Nellist C.F."/>
            <person name="Harrison R.J."/>
        </authorList>
    </citation>
    <scope>NUCLEOTIDE SEQUENCE [LARGE SCALE GENOMIC DNA]</scope>
    <source>
        <strain evidence="1 2">NOV-71</strain>
    </source>
</reference>
<name>A0A6A3QHI1_9STRA</name>
<protein>
    <submittedName>
        <fullName evidence="1">Uncharacterized protein</fullName>
    </submittedName>
</protein>
<dbReference type="Proteomes" id="UP000441208">
    <property type="component" value="Unassembled WGS sequence"/>
</dbReference>
<organism evidence="1 2">
    <name type="scientific">Phytophthora fragariae</name>
    <dbReference type="NCBI Taxonomy" id="53985"/>
    <lineage>
        <taxon>Eukaryota</taxon>
        <taxon>Sar</taxon>
        <taxon>Stramenopiles</taxon>
        <taxon>Oomycota</taxon>
        <taxon>Peronosporomycetes</taxon>
        <taxon>Peronosporales</taxon>
        <taxon>Peronosporaceae</taxon>
        <taxon>Phytophthora</taxon>
    </lineage>
</organism>
<gene>
    <name evidence="1" type="ORF">PF007_g24622</name>
</gene>
<sequence length="114" mass="12906">MGRHLHQPSLSPETKLAILTCLFGEAKNGKTTTRTPTTTFRRFTKAQRSSVNILSGDWETKNISMTSKEYAKMLMTKVFPAIRATWPEKYWCSSGDSLVVSPCHKRPRLETRGS</sequence>
<dbReference type="AlphaFoldDB" id="A0A6A3QHI1"/>
<proteinExistence type="predicted"/>
<evidence type="ECO:0000313" key="2">
    <source>
        <dbReference type="Proteomes" id="UP000441208"/>
    </source>
</evidence>
<evidence type="ECO:0000313" key="1">
    <source>
        <dbReference type="EMBL" id="KAE9076449.1"/>
    </source>
</evidence>
<accession>A0A6A3QHI1</accession>
<comment type="caution">
    <text evidence="1">The sequence shown here is derived from an EMBL/GenBank/DDBJ whole genome shotgun (WGS) entry which is preliminary data.</text>
</comment>